<dbReference type="AlphaFoldDB" id="A0A091WFT8"/>
<protein>
    <submittedName>
        <fullName evidence="3">Nuclear GTPase SLIP-GC</fullName>
    </submittedName>
</protein>
<accession>A0A091WFT8</accession>
<keyword evidence="4" id="KW-1185">Reference proteome</keyword>
<dbReference type="Proteomes" id="UP000053605">
    <property type="component" value="Unassembled WGS sequence"/>
</dbReference>
<gene>
    <name evidence="3" type="ORF">N306_00937</name>
</gene>
<dbReference type="STRING" id="30419.A0A091WFT8"/>
<feature type="non-terminal residue" evidence="3">
    <location>
        <position position="1"/>
    </location>
</feature>
<feature type="region of interest" description="Disordered" evidence="1">
    <location>
        <begin position="1"/>
        <end position="26"/>
    </location>
</feature>
<organism evidence="3 4">
    <name type="scientific">Opisthocomus hoazin</name>
    <name type="common">Hoatzin</name>
    <name type="synonym">Phasianus hoazin</name>
    <dbReference type="NCBI Taxonomy" id="30419"/>
    <lineage>
        <taxon>Eukaryota</taxon>
        <taxon>Metazoa</taxon>
        <taxon>Chordata</taxon>
        <taxon>Craniata</taxon>
        <taxon>Vertebrata</taxon>
        <taxon>Euteleostomi</taxon>
        <taxon>Archelosauria</taxon>
        <taxon>Archosauria</taxon>
        <taxon>Dinosauria</taxon>
        <taxon>Saurischia</taxon>
        <taxon>Theropoda</taxon>
        <taxon>Coelurosauria</taxon>
        <taxon>Aves</taxon>
        <taxon>Neognathae</taxon>
        <taxon>Neoaves</taxon>
        <taxon>Opisthocomiformes</taxon>
        <taxon>Opisthocomidae</taxon>
        <taxon>Opisthocomus</taxon>
    </lineage>
</organism>
<dbReference type="SUPFAM" id="SSF52540">
    <property type="entry name" value="P-loop containing nucleoside triphosphate hydrolases"/>
    <property type="match status" value="1"/>
</dbReference>
<dbReference type="CDD" id="cd00882">
    <property type="entry name" value="Ras_like_GTPase"/>
    <property type="match status" value="1"/>
</dbReference>
<dbReference type="PANTHER" id="PTHR47308">
    <property type="entry name" value="NUCLEAR GTPASE SLIP-GC"/>
    <property type="match status" value="1"/>
</dbReference>
<dbReference type="Gene3D" id="3.40.50.300">
    <property type="entry name" value="P-loop containing nucleotide triphosphate hydrolases"/>
    <property type="match status" value="2"/>
</dbReference>
<dbReference type="Pfam" id="PF00350">
    <property type="entry name" value="Dynamin_N"/>
    <property type="match status" value="1"/>
</dbReference>
<dbReference type="InterPro" id="IPR053082">
    <property type="entry name" value="Nuclear_GTPase_SLIP-GC"/>
</dbReference>
<proteinExistence type="predicted"/>
<evidence type="ECO:0000313" key="3">
    <source>
        <dbReference type="EMBL" id="KFR14000.1"/>
    </source>
</evidence>
<evidence type="ECO:0000259" key="2">
    <source>
        <dbReference type="Pfam" id="PF00350"/>
    </source>
</evidence>
<dbReference type="InterPro" id="IPR027417">
    <property type="entry name" value="P-loop_NTPase"/>
</dbReference>
<name>A0A091WFT8_OPIHO</name>
<dbReference type="InterPro" id="IPR045063">
    <property type="entry name" value="Dynamin_N"/>
</dbReference>
<dbReference type="GO" id="GO:0003924">
    <property type="term" value="F:GTPase activity"/>
    <property type="evidence" value="ECO:0007669"/>
    <property type="project" value="TreeGrafter"/>
</dbReference>
<feature type="non-terminal residue" evidence="3">
    <location>
        <position position="698"/>
    </location>
</feature>
<sequence>GGSDDLPSGTCQKKVCKRDQNPEDMEEEALKDYKKMQDDLNHVLDESTRKLSESISEHSLSEKRKGIEYLKNRLTGLKPEVLLDPIYIGLFGSTGAGKSTLLNTIIDKNYFLPVSGNKACTSCVVQVNTSHSKQHEAKIHLLTDEEWKDELKDLVALASPDEDEDSTERKEALLKICTIYGTKAESKTYEELCRMKPIVQIPNSRCITLRETKGEDLSEKMSPYIRIQSIHSGARAETSNEDQRTRLWPLVKNVEVTIPSLQVLPAGVVFVDIPGMGDFNSKRDAMWKKNINRCSVIWVISSIERIQGSSTHEMLLKEGTKAFQCGMCRDMSLVVTKSDQMNLNEYQRERNTYNINEHDAILERNETVKQDKKEMMKNNLKKKLPSNSEVLHKADLVYTVSAWEYWNGKVLNKEETEIPKLRKYIQTFYAAQKRNKLKDHATEAFVIFSLIQSLQSNQDAQHQHVKASCLKALVKQKIIDLEKGIKECFQPIEQPLKEGVEQAKQLYKENIQKILFREHGYQGFHRTLKAVCLKNGVYVSRIFLRIDINESLAQPIYEKIDLCFGDVFRIQMGNSSTLKACLDSFKDTMQQQLQQALAEYPTADIECKLKFLQQKKTEFIIREAEKFILQKKGEIYHSLTTSFEKDLLPYYEDAARQGGFQASKRMQTILSDGVKSEVEKGMFEKAQENMRYHFQELK</sequence>
<dbReference type="EMBL" id="KK735419">
    <property type="protein sequence ID" value="KFR14000.1"/>
    <property type="molecule type" value="Genomic_DNA"/>
</dbReference>
<dbReference type="PANTHER" id="PTHR47308:SF1">
    <property type="entry name" value="NUCLEAR GTPASE SLIP-GC"/>
    <property type="match status" value="1"/>
</dbReference>
<evidence type="ECO:0000313" key="4">
    <source>
        <dbReference type="Proteomes" id="UP000053605"/>
    </source>
</evidence>
<feature type="domain" description="Dynamin N-terminal" evidence="2">
    <location>
        <begin position="88"/>
        <end position="311"/>
    </location>
</feature>
<evidence type="ECO:0000256" key="1">
    <source>
        <dbReference type="SAM" id="MobiDB-lite"/>
    </source>
</evidence>
<reference evidence="3 4" key="1">
    <citation type="submission" date="2014-04" db="EMBL/GenBank/DDBJ databases">
        <title>Genome evolution of avian class.</title>
        <authorList>
            <person name="Zhang G."/>
            <person name="Li C."/>
        </authorList>
    </citation>
    <scope>NUCLEOTIDE SEQUENCE [LARGE SCALE GENOMIC DNA]</scope>
    <source>
        <strain evidence="3">BGI_N306</strain>
    </source>
</reference>